<feature type="compositionally biased region" description="Low complexity" evidence="1">
    <location>
        <begin position="118"/>
        <end position="129"/>
    </location>
</feature>
<feature type="region of interest" description="Disordered" evidence="1">
    <location>
        <begin position="101"/>
        <end position="129"/>
    </location>
</feature>
<name>A0A834I7S5_RHYFE</name>
<feature type="compositionally biased region" description="Polar residues" evidence="1">
    <location>
        <begin position="103"/>
        <end position="117"/>
    </location>
</feature>
<evidence type="ECO:0000313" key="3">
    <source>
        <dbReference type="Proteomes" id="UP000625711"/>
    </source>
</evidence>
<dbReference type="Proteomes" id="UP000625711">
    <property type="component" value="Unassembled WGS sequence"/>
</dbReference>
<reference evidence="2" key="1">
    <citation type="submission" date="2020-08" db="EMBL/GenBank/DDBJ databases">
        <title>Genome sequencing and assembly of the red palm weevil Rhynchophorus ferrugineus.</title>
        <authorList>
            <person name="Dias G.B."/>
            <person name="Bergman C.M."/>
            <person name="Manee M."/>
        </authorList>
    </citation>
    <scope>NUCLEOTIDE SEQUENCE</scope>
    <source>
        <strain evidence="2">AA-2017</strain>
        <tissue evidence="2">Whole larva</tissue>
    </source>
</reference>
<evidence type="ECO:0000256" key="1">
    <source>
        <dbReference type="SAM" id="MobiDB-lite"/>
    </source>
</evidence>
<proteinExistence type="predicted"/>
<organism evidence="2 3">
    <name type="scientific">Rhynchophorus ferrugineus</name>
    <name type="common">Red palm weevil</name>
    <name type="synonym">Curculio ferrugineus</name>
    <dbReference type="NCBI Taxonomy" id="354439"/>
    <lineage>
        <taxon>Eukaryota</taxon>
        <taxon>Metazoa</taxon>
        <taxon>Ecdysozoa</taxon>
        <taxon>Arthropoda</taxon>
        <taxon>Hexapoda</taxon>
        <taxon>Insecta</taxon>
        <taxon>Pterygota</taxon>
        <taxon>Neoptera</taxon>
        <taxon>Endopterygota</taxon>
        <taxon>Coleoptera</taxon>
        <taxon>Polyphaga</taxon>
        <taxon>Cucujiformia</taxon>
        <taxon>Curculionidae</taxon>
        <taxon>Dryophthorinae</taxon>
        <taxon>Rhynchophorus</taxon>
    </lineage>
</organism>
<dbReference type="EMBL" id="JAACXV010013560">
    <property type="protein sequence ID" value="KAF7273113.1"/>
    <property type="molecule type" value="Genomic_DNA"/>
</dbReference>
<evidence type="ECO:0000313" key="2">
    <source>
        <dbReference type="EMBL" id="KAF7273113.1"/>
    </source>
</evidence>
<sequence length="203" mass="23688">MEDALWKELQLQLGRASVSVLNEALLYFNNLMQRSEPEPPFTSLDDLVIYRQMLWMELHKRKFNPCLDEIRRSVPEHNAIDEPQVPTIRMVTITIVDPVPDPFNSTNDANEGSTNQASNDKSSTISLSISESEIPESKIDIDKMLLYMKFDYNLEKISAHRAMVRFNRTRRQMVEEWLLNFENFVQEIPPPPPQRKRSKSCSF</sequence>
<accession>A0A834I7S5</accession>
<keyword evidence="3" id="KW-1185">Reference proteome</keyword>
<protein>
    <submittedName>
        <fullName evidence="2">Uncharacterized protein</fullName>
    </submittedName>
</protein>
<comment type="caution">
    <text evidence="2">The sequence shown here is derived from an EMBL/GenBank/DDBJ whole genome shotgun (WGS) entry which is preliminary data.</text>
</comment>
<dbReference type="AlphaFoldDB" id="A0A834I7S5"/>
<gene>
    <name evidence="2" type="ORF">GWI33_014145</name>
</gene>